<dbReference type="Pfam" id="PF00712">
    <property type="entry name" value="DNA_pol3_beta"/>
    <property type="match status" value="1"/>
</dbReference>
<dbReference type="SUPFAM" id="SSF55979">
    <property type="entry name" value="DNA clamp"/>
    <property type="match status" value="3"/>
</dbReference>
<protein>
    <recommendedName>
        <fullName evidence="9">Beta sliding clamp</fullName>
    </recommendedName>
</protein>
<feature type="region of interest" description="Disordered" evidence="10">
    <location>
        <begin position="352"/>
        <end position="372"/>
    </location>
</feature>
<evidence type="ECO:0000259" key="13">
    <source>
        <dbReference type="Pfam" id="PF02768"/>
    </source>
</evidence>
<dbReference type="Proteomes" id="UP000805614">
    <property type="component" value="Unassembled WGS sequence"/>
</dbReference>
<dbReference type="InterPro" id="IPR022635">
    <property type="entry name" value="DNA_polIII_beta_C"/>
</dbReference>
<evidence type="ECO:0000256" key="3">
    <source>
        <dbReference type="ARBA" id="ARBA00022490"/>
    </source>
</evidence>
<name>A0ABR7LMN2_9ACTN</name>
<comment type="similarity">
    <text evidence="2 9">Belongs to the beta sliding clamp family.</text>
</comment>
<keyword evidence="15" id="KW-1185">Reference proteome</keyword>
<proteinExistence type="inferred from homology"/>
<dbReference type="PIRSF" id="PIRSF000804">
    <property type="entry name" value="DNA_pol_III_b"/>
    <property type="match status" value="1"/>
</dbReference>
<comment type="caution">
    <text evidence="14">The sequence shown here is derived from an EMBL/GenBank/DDBJ whole genome shotgun (WGS) entry which is preliminary data.</text>
</comment>
<reference evidence="14 15" key="1">
    <citation type="submission" date="2020-06" db="EMBL/GenBank/DDBJ databases">
        <title>Actinomadura xiongansis sp. nov., isolated from soil of Baiyangdian.</title>
        <authorList>
            <person name="Zhang X."/>
        </authorList>
    </citation>
    <scope>NUCLEOTIDE SEQUENCE [LARGE SCALE GENOMIC DNA]</scope>
    <source>
        <strain evidence="14 15">HBUM206468</strain>
    </source>
</reference>
<evidence type="ECO:0000256" key="6">
    <source>
        <dbReference type="ARBA" id="ARBA00022705"/>
    </source>
</evidence>
<keyword evidence="3 9" id="KW-0963">Cytoplasm</keyword>
<evidence type="ECO:0000313" key="15">
    <source>
        <dbReference type="Proteomes" id="UP000805614"/>
    </source>
</evidence>
<comment type="function">
    <text evidence="9">Confers DNA tethering and processivity to DNA polymerases and other proteins. Acts as a clamp, forming a ring around DNA (a reaction catalyzed by the clamp-loading complex) which diffuses in an ATP-independent manner freely and bidirectionally along dsDNA. Initially characterized for its ability to contact the catalytic subunit of DNA polymerase III (Pol III), a complex, multichain enzyme responsible for most of the replicative synthesis in bacteria; Pol III exhibits 3'-5' exonuclease proofreading activity. The beta chain is required for initiation of replication as well as for processivity of DNA replication.</text>
</comment>
<evidence type="ECO:0000256" key="7">
    <source>
        <dbReference type="ARBA" id="ARBA00022932"/>
    </source>
</evidence>
<keyword evidence="7 9" id="KW-0239">DNA-directed DNA polymerase</keyword>
<dbReference type="Gene3D" id="3.10.150.10">
    <property type="entry name" value="DNA Polymerase III, subunit A, domain 2"/>
    <property type="match status" value="3"/>
</dbReference>
<evidence type="ECO:0000256" key="5">
    <source>
        <dbReference type="ARBA" id="ARBA00022695"/>
    </source>
</evidence>
<dbReference type="CDD" id="cd00140">
    <property type="entry name" value="beta_clamp"/>
    <property type="match status" value="1"/>
</dbReference>
<evidence type="ECO:0000256" key="1">
    <source>
        <dbReference type="ARBA" id="ARBA00004496"/>
    </source>
</evidence>
<organism evidence="14 15">
    <name type="scientific">Actinomadura alba</name>
    <dbReference type="NCBI Taxonomy" id="406431"/>
    <lineage>
        <taxon>Bacteria</taxon>
        <taxon>Bacillati</taxon>
        <taxon>Actinomycetota</taxon>
        <taxon>Actinomycetes</taxon>
        <taxon>Streptosporangiales</taxon>
        <taxon>Thermomonosporaceae</taxon>
        <taxon>Actinomadura</taxon>
    </lineage>
</organism>
<dbReference type="PANTHER" id="PTHR30478">
    <property type="entry name" value="DNA POLYMERASE III SUBUNIT BETA"/>
    <property type="match status" value="1"/>
</dbReference>
<dbReference type="NCBIfam" id="TIGR00663">
    <property type="entry name" value="dnan"/>
    <property type="match status" value="1"/>
</dbReference>
<keyword evidence="6 9" id="KW-0235">DNA replication</keyword>
<keyword evidence="5 9" id="KW-0548">Nucleotidyltransferase</keyword>
<dbReference type="Pfam" id="PF02767">
    <property type="entry name" value="DNA_pol3_beta_2"/>
    <property type="match status" value="1"/>
</dbReference>
<evidence type="ECO:0000256" key="8">
    <source>
        <dbReference type="ARBA" id="ARBA00023125"/>
    </source>
</evidence>
<feature type="domain" description="DNA polymerase III beta sliding clamp N-terminal" evidence="11">
    <location>
        <begin position="1"/>
        <end position="117"/>
    </location>
</feature>
<feature type="domain" description="DNA polymerase III beta sliding clamp central" evidence="12">
    <location>
        <begin position="127"/>
        <end position="241"/>
    </location>
</feature>
<keyword evidence="4 9" id="KW-0808">Transferase</keyword>
<feature type="domain" description="DNA polymerase III beta sliding clamp C-terminal" evidence="13">
    <location>
        <begin position="253"/>
        <end position="350"/>
    </location>
</feature>
<evidence type="ECO:0000256" key="2">
    <source>
        <dbReference type="ARBA" id="ARBA00010752"/>
    </source>
</evidence>
<evidence type="ECO:0000259" key="12">
    <source>
        <dbReference type="Pfam" id="PF02767"/>
    </source>
</evidence>
<accession>A0ABR7LMN2</accession>
<dbReference type="InterPro" id="IPR022634">
    <property type="entry name" value="DNA_polIII_beta_N"/>
</dbReference>
<dbReference type="EMBL" id="JABVEC010000007">
    <property type="protein sequence ID" value="MBC6466111.1"/>
    <property type="molecule type" value="Genomic_DNA"/>
</dbReference>
<keyword evidence="8" id="KW-0238">DNA-binding</keyword>
<dbReference type="InterPro" id="IPR001001">
    <property type="entry name" value="DNA_polIII_beta"/>
</dbReference>
<evidence type="ECO:0000259" key="11">
    <source>
        <dbReference type="Pfam" id="PF00712"/>
    </source>
</evidence>
<dbReference type="PANTHER" id="PTHR30478:SF0">
    <property type="entry name" value="BETA SLIDING CLAMP"/>
    <property type="match status" value="1"/>
</dbReference>
<gene>
    <name evidence="14" type="primary">dnaN</name>
    <name evidence="14" type="ORF">HKK74_11465</name>
</gene>
<evidence type="ECO:0000256" key="9">
    <source>
        <dbReference type="PIRNR" id="PIRNR000804"/>
    </source>
</evidence>
<sequence length="388" mass="40263">MKIRVDHDVLADAVAWAARMLPARPTLPVLAGLLIEADDRLTLSSFDYEVSGRVTVDADVAEPGRVLVPGRLLAEIVRSLPPHPVQISTDGAEAVVTCGSAEFGLLTMPVEDYPTLPGQPALAGTVDGGLLATAVAQVVVAASRDDTLPMLTGVRVDIDDDTVRLACTDRYRIAASDLTWTPARPGLTATAVVPARALADAVKSLRHGTEAAISLDGVGDTLMGIDSGGRRMTTRLLDDQFIDYRSRLAGEWTSRAEVPTAPFIEAIKRVALVAERATPVRLAFTPGEVRIRAASGDAARGSEVLPARLGGDDVDIAFNPKFLLDGLAGLDSETAVIDCAGATRAALITGGSGDAGERAAGDPPAAPAGSGGGEPGYRYLVMSVRLSG</sequence>
<evidence type="ECO:0000256" key="10">
    <source>
        <dbReference type="SAM" id="MobiDB-lite"/>
    </source>
</evidence>
<dbReference type="GO" id="GO:0003887">
    <property type="term" value="F:DNA-directed DNA polymerase activity"/>
    <property type="evidence" value="ECO:0007669"/>
    <property type="project" value="UniProtKB-EC"/>
</dbReference>
<dbReference type="InterPro" id="IPR046938">
    <property type="entry name" value="DNA_clamp_sf"/>
</dbReference>
<dbReference type="SMART" id="SM00480">
    <property type="entry name" value="POL3Bc"/>
    <property type="match status" value="1"/>
</dbReference>
<comment type="subunit">
    <text evidence="9">Forms a ring-shaped head-to-tail homodimer around DNA.</text>
</comment>
<dbReference type="InterPro" id="IPR022637">
    <property type="entry name" value="DNA_polIII_beta_cen"/>
</dbReference>
<dbReference type="Pfam" id="PF02768">
    <property type="entry name" value="DNA_pol3_beta_3"/>
    <property type="match status" value="1"/>
</dbReference>
<evidence type="ECO:0000313" key="14">
    <source>
        <dbReference type="EMBL" id="MBC6466111.1"/>
    </source>
</evidence>
<evidence type="ECO:0000256" key="4">
    <source>
        <dbReference type="ARBA" id="ARBA00022679"/>
    </source>
</evidence>
<dbReference type="RefSeq" id="WP_187243135.1">
    <property type="nucleotide sequence ID" value="NZ_BAAAOK010000057.1"/>
</dbReference>
<comment type="subcellular location">
    <subcellularLocation>
        <location evidence="1 9">Cytoplasm</location>
    </subcellularLocation>
</comment>